<dbReference type="EMBL" id="CAJNAS010000041">
    <property type="protein sequence ID" value="CAE6967155.1"/>
    <property type="molecule type" value="Genomic_DNA"/>
</dbReference>
<comment type="caution">
    <text evidence="1">The sequence shown here is derived from an EMBL/GenBank/DDBJ whole genome shotgun (WGS) entry which is preliminary data.</text>
</comment>
<protein>
    <recommendedName>
        <fullName evidence="3">Toxic protein SymE</fullName>
    </recommendedName>
</protein>
<name>A0A9N8N9B3_9BURK</name>
<sequence>MADTNLKPRRARAKPDTRISVALEEAPATGTPHEQGKRPAFPWMQITDTLLEHAGFLPGQQVMFSVDHRYGHITITPDYDYRIAGRYMTAPEAEAMLQRRSKRN</sequence>
<organism evidence="1 2">
    <name type="scientific">Paraburkholderia domus</name>
    <dbReference type="NCBI Taxonomy" id="2793075"/>
    <lineage>
        <taxon>Bacteria</taxon>
        <taxon>Pseudomonadati</taxon>
        <taxon>Pseudomonadota</taxon>
        <taxon>Betaproteobacteria</taxon>
        <taxon>Burkholderiales</taxon>
        <taxon>Burkholderiaceae</taxon>
        <taxon>Paraburkholderia</taxon>
    </lineage>
</organism>
<evidence type="ECO:0000313" key="2">
    <source>
        <dbReference type="Proteomes" id="UP000675121"/>
    </source>
</evidence>
<proteinExistence type="predicted"/>
<dbReference type="RefSeq" id="WP_201077069.1">
    <property type="nucleotide sequence ID" value="NZ_CAJNAS010000041.1"/>
</dbReference>
<keyword evidence="2" id="KW-1185">Reference proteome</keyword>
<dbReference type="AlphaFoldDB" id="A0A9N8N9B3"/>
<evidence type="ECO:0008006" key="3">
    <source>
        <dbReference type="Google" id="ProtNLM"/>
    </source>
</evidence>
<accession>A0A9N8N9B3</accession>
<gene>
    <name evidence="1" type="ORF">R70211_07463</name>
</gene>
<reference evidence="1" key="1">
    <citation type="submission" date="2021-02" db="EMBL/GenBank/DDBJ databases">
        <authorList>
            <person name="Vanwijnsberghe S."/>
        </authorList>
    </citation>
    <scope>NUCLEOTIDE SEQUENCE</scope>
    <source>
        <strain evidence="1">R-70211</strain>
    </source>
</reference>
<dbReference type="Proteomes" id="UP000675121">
    <property type="component" value="Unassembled WGS sequence"/>
</dbReference>
<evidence type="ECO:0000313" key="1">
    <source>
        <dbReference type="EMBL" id="CAE6967155.1"/>
    </source>
</evidence>